<name>A0ABD3BWB6_9LAMI</name>
<protein>
    <recommendedName>
        <fullName evidence="5">F-box domain-containing protein</fullName>
    </recommendedName>
</protein>
<dbReference type="InterPro" id="IPR013187">
    <property type="entry name" value="F-box-assoc_dom_typ3"/>
</dbReference>
<comment type="caution">
    <text evidence="3">The sequence shown here is derived from an EMBL/GenBank/DDBJ whole genome shotgun (WGS) entry which is preliminary data.</text>
</comment>
<reference evidence="4" key="1">
    <citation type="journal article" date="2024" name="IScience">
        <title>Strigolactones Initiate the Formation of Haustorium-like Structures in Castilleja.</title>
        <authorList>
            <person name="Buerger M."/>
            <person name="Peterson D."/>
            <person name="Chory J."/>
        </authorList>
    </citation>
    <scope>NUCLEOTIDE SEQUENCE [LARGE SCALE GENOMIC DNA]</scope>
</reference>
<dbReference type="InterPro" id="IPR036047">
    <property type="entry name" value="F-box-like_dom_sf"/>
</dbReference>
<proteinExistence type="predicted"/>
<dbReference type="Pfam" id="PF08268">
    <property type="entry name" value="FBA_3"/>
    <property type="match status" value="1"/>
</dbReference>
<dbReference type="InterPro" id="IPR001810">
    <property type="entry name" value="F-box_dom"/>
</dbReference>
<dbReference type="Gene3D" id="1.20.1280.50">
    <property type="match status" value="1"/>
</dbReference>
<evidence type="ECO:0000259" key="2">
    <source>
        <dbReference type="Pfam" id="PF08268"/>
    </source>
</evidence>
<feature type="domain" description="F-box associated beta-propeller type 3" evidence="2">
    <location>
        <begin position="245"/>
        <end position="339"/>
    </location>
</feature>
<evidence type="ECO:0008006" key="5">
    <source>
        <dbReference type="Google" id="ProtNLM"/>
    </source>
</evidence>
<evidence type="ECO:0000313" key="4">
    <source>
        <dbReference type="Proteomes" id="UP001632038"/>
    </source>
</evidence>
<organism evidence="3 4">
    <name type="scientific">Castilleja foliolosa</name>
    <dbReference type="NCBI Taxonomy" id="1961234"/>
    <lineage>
        <taxon>Eukaryota</taxon>
        <taxon>Viridiplantae</taxon>
        <taxon>Streptophyta</taxon>
        <taxon>Embryophyta</taxon>
        <taxon>Tracheophyta</taxon>
        <taxon>Spermatophyta</taxon>
        <taxon>Magnoliopsida</taxon>
        <taxon>eudicotyledons</taxon>
        <taxon>Gunneridae</taxon>
        <taxon>Pentapetalae</taxon>
        <taxon>asterids</taxon>
        <taxon>lamiids</taxon>
        <taxon>Lamiales</taxon>
        <taxon>Orobanchaceae</taxon>
        <taxon>Pedicularideae</taxon>
        <taxon>Castillejinae</taxon>
        <taxon>Castilleja</taxon>
    </lineage>
</organism>
<dbReference type="EMBL" id="JAVIJP010000062">
    <property type="protein sequence ID" value="KAL3621801.1"/>
    <property type="molecule type" value="Genomic_DNA"/>
</dbReference>
<keyword evidence="4" id="KW-1185">Reference proteome</keyword>
<dbReference type="PANTHER" id="PTHR31111:SF136">
    <property type="entry name" value="F-BOX ASSOCIATED DOMAIN-CONTAINING PROTEIN"/>
    <property type="match status" value="1"/>
</dbReference>
<dbReference type="PANTHER" id="PTHR31111">
    <property type="entry name" value="BNAA05G37150D PROTEIN-RELATED"/>
    <property type="match status" value="1"/>
</dbReference>
<dbReference type="AlphaFoldDB" id="A0ABD3BWB6"/>
<evidence type="ECO:0000313" key="3">
    <source>
        <dbReference type="EMBL" id="KAL3621801.1"/>
    </source>
</evidence>
<gene>
    <name evidence="3" type="ORF">CASFOL_034287</name>
</gene>
<feature type="domain" description="F-box" evidence="1">
    <location>
        <begin position="162"/>
        <end position="192"/>
    </location>
</feature>
<dbReference type="Proteomes" id="UP001632038">
    <property type="component" value="Unassembled WGS sequence"/>
</dbReference>
<accession>A0ABD3BWB6</accession>
<sequence>MGVDSKSLGDDSKREGVIVAKGVDESGTSVIELSAIEANKLFLMIFGDKASKNVLAQLSNQDIRFSADNETSMGLRKHEAGPCVVLAAIQTEEEGTVGMDYESIEGDSMVTDVEQKSIVVEGMVKREQKSISNIQARLIYFLNKGKRLCGSQPELSDELLFYEICSRLPVKSLYRFRCCSTSFHRLTSDQRFLTAIRRYGARRILISFSCALPTKIVLYSTDGHVGPYTPTSLPARVIENPSVTHCMSVNVINGFICQVNEYLDVFVMNNATNEKIKLPTYQQPSEWDRQYFYFCHDPETDTYKVLCTMTVGFYKPRTQITMNYSIFTLGLDNWRGVFRVQNESMSAMLYPDGACGSRCDDFTFIEVNSTLALIDIDILKVEDIILWTRRKDSRLDDVGSWLQRNIQFPSEWKMPHRLCGRYSFRGRLF</sequence>
<evidence type="ECO:0000259" key="1">
    <source>
        <dbReference type="Pfam" id="PF00646"/>
    </source>
</evidence>
<dbReference type="SUPFAM" id="SSF81383">
    <property type="entry name" value="F-box domain"/>
    <property type="match status" value="1"/>
</dbReference>
<dbReference type="Pfam" id="PF00646">
    <property type="entry name" value="F-box"/>
    <property type="match status" value="1"/>
</dbReference>